<reference evidence="1" key="1">
    <citation type="journal article" date="2023" name="Nat. Commun.">
        <title>Diploid and tetraploid genomes of Acorus and the evolution of monocots.</title>
        <authorList>
            <person name="Ma L."/>
            <person name="Liu K.W."/>
            <person name="Li Z."/>
            <person name="Hsiao Y.Y."/>
            <person name="Qi Y."/>
            <person name="Fu T."/>
            <person name="Tang G.D."/>
            <person name="Zhang D."/>
            <person name="Sun W.H."/>
            <person name="Liu D.K."/>
            <person name="Li Y."/>
            <person name="Chen G.Z."/>
            <person name="Liu X.D."/>
            <person name="Liao X.Y."/>
            <person name="Jiang Y.T."/>
            <person name="Yu X."/>
            <person name="Hao Y."/>
            <person name="Huang J."/>
            <person name="Zhao X.W."/>
            <person name="Ke S."/>
            <person name="Chen Y.Y."/>
            <person name="Wu W.L."/>
            <person name="Hsu J.L."/>
            <person name="Lin Y.F."/>
            <person name="Huang M.D."/>
            <person name="Li C.Y."/>
            <person name="Huang L."/>
            <person name="Wang Z.W."/>
            <person name="Zhao X."/>
            <person name="Zhong W.Y."/>
            <person name="Peng D.H."/>
            <person name="Ahmad S."/>
            <person name="Lan S."/>
            <person name="Zhang J.S."/>
            <person name="Tsai W.C."/>
            <person name="Van de Peer Y."/>
            <person name="Liu Z.J."/>
        </authorList>
    </citation>
    <scope>NUCLEOTIDE SEQUENCE</scope>
    <source>
        <strain evidence="1">CP</strain>
    </source>
</reference>
<name>A0AAV9E495_ACOCL</name>
<evidence type="ECO:0000313" key="2">
    <source>
        <dbReference type="Proteomes" id="UP001180020"/>
    </source>
</evidence>
<evidence type="ECO:0000313" key="1">
    <source>
        <dbReference type="EMBL" id="KAK1307043.1"/>
    </source>
</evidence>
<keyword evidence="2" id="KW-1185">Reference proteome</keyword>
<gene>
    <name evidence="1" type="ORF">QJS10_CPA10g01341</name>
</gene>
<reference evidence="1" key="2">
    <citation type="submission" date="2023-06" db="EMBL/GenBank/DDBJ databases">
        <authorList>
            <person name="Ma L."/>
            <person name="Liu K.-W."/>
            <person name="Li Z."/>
            <person name="Hsiao Y.-Y."/>
            <person name="Qi Y."/>
            <person name="Fu T."/>
            <person name="Tang G."/>
            <person name="Zhang D."/>
            <person name="Sun W.-H."/>
            <person name="Liu D.-K."/>
            <person name="Li Y."/>
            <person name="Chen G.-Z."/>
            <person name="Liu X.-D."/>
            <person name="Liao X.-Y."/>
            <person name="Jiang Y.-T."/>
            <person name="Yu X."/>
            <person name="Hao Y."/>
            <person name="Huang J."/>
            <person name="Zhao X.-W."/>
            <person name="Ke S."/>
            <person name="Chen Y.-Y."/>
            <person name="Wu W.-L."/>
            <person name="Hsu J.-L."/>
            <person name="Lin Y.-F."/>
            <person name="Huang M.-D."/>
            <person name="Li C.-Y."/>
            <person name="Huang L."/>
            <person name="Wang Z.-W."/>
            <person name="Zhao X."/>
            <person name="Zhong W.-Y."/>
            <person name="Peng D.-H."/>
            <person name="Ahmad S."/>
            <person name="Lan S."/>
            <person name="Zhang J.-S."/>
            <person name="Tsai W.-C."/>
            <person name="Van De Peer Y."/>
            <person name="Liu Z.-J."/>
        </authorList>
    </citation>
    <scope>NUCLEOTIDE SEQUENCE</scope>
    <source>
        <strain evidence="1">CP</strain>
        <tissue evidence="1">Leaves</tissue>
    </source>
</reference>
<dbReference type="EMBL" id="JAUJYO010000010">
    <property type="protein sequence ID" value="KAK1307043.1"/>
    <property type="molecule type" value="Genomic_DNA"/>
</dbReference>
<comment type="caution">
    <text evidence="1">The sequence shown here is derived from an EMBL/GenBank/DDBJ whole genome shotgun (WGS) entry which is preliminary data.</text>
</comment>
<dbReference type="PANTHER" id="PTHR33116:SF78">
    <property type="entry name" value="OS12G0587133 PROTEIN"/>
    <property type="match status" value="1"/>
</dbReference>
<dbReference type="PANTHER" id="PTHR33116">
    <property type="entry name" value="REVERSE TRANSCRIPTASE ZINC-BINDING DOMAIN-CONTAINING PROTEIN-RELATED-RELATED"/>
    <property type="match status" value="1"/>
</dbReference>
<organism evidence="1 2">
    <name type="scientific">Acorus calamus</name>
    <name type="common">Sweet flag</name>
    <dbReference type="NCBI Taxonomy" id="4465"/>
    <lineage>
        <taxon>Eukaryota</taxon>
        <taxon>Viridiplantae</taxon>
        <taxon>Streptophyta</taxon>
        <taxon>Embryophyta</taxon>
        <taxon>Tracheophyta</taxon>
        <taxon>Spermatophyta</taxon>
        <taxon>Magnoliopsida</taxon>
        <taxon>Liliopsida</taxon>
        <taxon>Acoraceae</taxon>
        <taxon>Acorus</taxon>
    </lineage>
</organism>
<sequence>MVFLLSGYTRDEDCGRLKFFQPCYVENKRRVGFLDTNRMPDYHLIWSRQAARKLQGWKSQLLSMAGRAELIRTVINALPVHHMYAAVLPISTLNQLEAMAHTFLWQGSKEHRTIHLINWETITTSKSQGGLGFHRLHALRKAVLGKIAFIFLLRPTLVGEAFKFKYRWAENPWEFHITSRSS</sequence>
<accession>A0AAV9E495</accession>
<dbReference type="Proteomes" id="UP001180020">
    <property type="component" value="Unassembled WGS sequence"/>
</dbReference>
<proteinExistence type="predicted"/>
<dbReference type="AlphaFoldDB" id="A0AAV9E495"/>
<protein>
    <submittedName>
        <fullName evidence="1">Uncharacterized protein</fullName>
    </submittedName>
</protein>